<sequence>MDIPVLVIGGGPTGLAAALFLGRLGVPALLADRRHATSAVPRATHVSRRSMELFRAAGIEDDIRRTGFEVVREDDPRTRTEPARVLPRVVLEAGSLARVRTAGVLETGHEELAVPGPCPPYWLGQDLMEPLLARAAGRAGADVRPGHEVIGLDLAPDGALARIRCLDTGRMFTVRSRYVIGADGKRGPTARWSGIAHHGLGTVARRVSILFRADLSRLVGERRFFMCMIENPGFSGAVMELNTPGRWAAAVDYDPRLAGPDGRYPAATCLRLVRAAIGDPGTDARIDTVFRWEARHRLATRYRAGPVFLIGDAAHLHPPAGGYGSNVGFQDAHNLAWKLAAVLRGWAGEDLLDTYEAERRPVGAATAEQSLLLDGIPPESLGGATRCDPRTLLMGYRYHSAAILGTPPGGPFPPAFGLTGEPGTRLPHLWWRTPRGRRISTLDLCTDGFALLSADPTAVRAADDAARETGVPLRGHHLPAPRGELAQHDADFAHTAGTGRFGAVLVRPDGMVAWRVTSDVPLPESALRSRLSRILRRVLALPAAAPHRLPADRCPLTLAEHFPDLWERT</sequence>
<accession>A0ABW0ZAM5</accession>
<keyword evidence="2" id="KW-0285">Flavoprotein</keyword>
<keyword evidence="5" id="KW-0560">Oxidoreductase</keyword>
<dbReference type="RefSeq" id="WP_390321809.1">
    <property type="nucleotide sequence ID" value="NZ_JBHSPB010000045.1"/>
</dbReference>
<dbReference type="EMBL" id="JBHSPB010000045">
    <property type="protein sequence ID" value="MFC5725038.1"/>
    <property type="molecule type" value="Genomic_DNA"/>
</dbReference>
<keyword evidence="5" id="KW-0503">Monooxygenase</keyword>
<feature type="domain" description="FAD-binding" evidence="4">
    <location>
        <begin position="3"/>
        <end position="369"/>
    </location>
</feature>
<dbReference type="Gene3D" id="3.40.30.120">
    <property type="match status" value="1"/>
</dbReference>
<dbReference type="InterPro" id="IPR036188">
    <property type="entry name" value="FAD/NAD-bd_sf"/>
</dbReference>
<dbReference type="Proteomes" id="UP001596083">
    <property type="component" value="Unassembled WGS sequence"/>
</dbReference>
<dbReference type="InterPro" id="IPR002938">
    <property type="entry name" value="FAD-bd"/>
</dbReference>
<evidence type="ECO:0000256" key="1">
    <source>
        <dbReference type="ARBA" id="ARBA00001974"/>
    </source>
</evidence>
<evidence type="ECO:0000313" key="6">
    <source>
        <dbReference type="Proteomes" id="UP001596083"/>
    </source>
</evidence>
<keyword evidence="3" id="KW-0274">FAD</keyword>
<dbReference type="Pfam" id="PF01494">
    <property type="entry name" value="FAD_binding_3"/>
    <property type="match status" value="1"/>
</dbReference>
<organism evidence="5 6">
    <name type="scientific">Streptomyces gamaensis</name>
    <dbReference type="NCBI Taxonomy" id="1763542"/>
    <lineage>
        <taxon>Bacteria</taxon>
        <taxon>Bacillati</taxon>
        <taxon>Actinomycetota</taxon>
        <taxon>Actinomycetes</taxon>
        <taxon>Kitasatosporales</taxon>
        <taxon>Streptomycetaceae</taxon>
        <taxon>Streptomyces</taxon>
    </lineage>
</organism>
<dbReference type="Pfam" id="PF21274">
    <property type="entry name" value="Rng_hyd_C"/>
    <property type="match status" value="1"/>
</dbReference>
<reference evidence="6" key="1">
    <citation type="journal article" date="2019" name="Int. J. Syst. Evol. Microbiol.">
        <title>The Global Catalogue of Microorganisms (GCM) 10K type strain sequencing project: providing services to taxonomists for standard genome sequencing and annotation.</title>
        <authorList>
            <consortium name="The Broad Institute Genomics Platform"/>
            <consortium name="The Broad Institute Genome Sequencing Center for Infectious Disease"/>
            <person name="Wu L."/>
            <person name="Ma J."/>
        </authorList>
    </citation>
    <scope>NUCLEOTIDE SEQUENCE [LARGE SCALE GENOMIC DNA]</scope>
    <source>
        <strain evidence="6">CGMCC 4.7304</strain>
    </source>
</reference>
<keyword evidence="6" id="KW-1185">Reference proteome</keyword>
<evidence type="ECO:0000259" key="4">
    <source>
        <dbReference type="Pfam" id="PF01494"/>
    </source>
</evidence>
<evidence type="ECO:0000313" key="5">
    <source>
        <dbReference type="EMBL" id="MFC5725038.1"/>
    </source>
</evidence>
<dbReference type="Gene3D" id="3.50.50.60">
    <property type="entry name" value="FAD/NAD(P)-binding domain"/>
    <property type="match status" value="1"/>
</dbReference>
<dbReference type="PRINTS" id="PR00420">
    <property type="entry name" value="RNGMNOXGNASE"/>
</dbReference>
<evidence type="ECO:0000256" key="2">
    <source>
        <dbReference type="ARBA" id="ARBA00022630"/>
    </source>
</evidence>
<dbReference type="PANTHER" id="PTHR43004:SF19">
    <property type="entry name" value="BINDING MONOOXYGENASE, PUTATIVE (JCVI)-RELATED"/>
    <property type="match status" value="1"/>
</dbReference>
<gene>
    <name evidence="5" type="ORF">ACFP1Z_33340</name>
</gene>
<comment type="caution">
    <text evidence="5">The sequence shown here is derived from an EMBL/GenBank/DDBJ whole genome shotgun (WGS) entry which is preliminary data.</text>
</comment>
<protein>
    <submittedName>
        <fullName evidence="5">FAD-dependent monooxygenase</fullName>
    </submittedName>
</protein>
<name>A0ABW0ZAM5_9ACTN</name>
<comment type="cofactor">
    <cofactor evidence="1">
        <name>FAD</name>
        <dbReference type="ChEBI" id="CHEBI:57692"/>
    </cofactor>
</comment>
<proteinExistence type="predicted"/>
<dbReference type="Gene3D" id="3.30.9.10">
    <property type="entry name" value="D-Amino Acid Oxidase, subunit A, domain 2"/>
    <property type="match status" value="1"/>
</dbReference>
<dbReference type="GO" id="GO:0004497">
    <property type="term" value="F:monooxygenase activity"/>
    <property type="evidence" value="ECO:0007669"/>
    <property type="project" value="UniProtKB-KW"/>
</dbReference>
<dbReference type="SUPFAM" id="SSF51905">
    <property type="entry name" value="FAD/NAD(P)-binding domain"/>
    <property type="match status" value="1"/>
</dbReference>
<dbReference type="InterPro" id="IPR050641">
    <property type="entry name" value="RIFMO-like"/>
</dbReference>
<dbReference type="PANTHER" id="PTHR43004">
    <property type="entry name" value="TRK SYSTEM POTASSIUM UPTAKE PROTEIN"/>
    <property type="match status" value="1"/>
</dbReference>
<evidence type="ECO:0000256" key="3">
    <source>
        <dbReference type="ARBA" id="ARBA00022827"/>
    </source>
</evidence>